<feature type="region of interest" description="Disordered" evidence="1">
    <location>
        <begin position="77"/>
        <end position="107"/>
    </location>
</feature>
<name>Q46P44_CUPPJ</name>
<accession>Q46P44</accession>
<dbReference type="HOGENOM" id="CLU_2394782_0_0_4"/>
<reference evidence="2" key="1">
    <citation type="submission" date="2005-08" db="EMBL/GenBank/DDBJ databases">
        <title>Complete sequence of chromosome 2 of Ralstonia eutropha JMP134.</title>
        <authorList>
            <person name="Copeland A."/>
            <person name="Lucas S."/>
            <person name="Lapidus A."/>
            <person name="Barry K."/>
            <person name="Detter J.C."/>
            <person name="Glavina T."/>
            <person name="Hammon N."/>
            <person name="Israni S."/>
            <person name="Pitluck S."/>
            <person name="Goltsman E."/>
            <person name="Martinez M."/>
            <person name="Schmutz J."/>
            <person name="Larimer F."/>
            <person name="Land M."/>
            <person name="Lykidis A."/>
            <person name="Richardson P."/>
        </authorList>
    </citation>
    <scope>NUCLEOTIDE SEQUENCE [LARGE SCALE GENOMIC DNA]</scope>
    <source>
        <strain evidence="2">JMP134</strain>
    </source>
</reference>
<dbReference type="AlphaFoldDB" id="Q46P44"/>
<proteinExistence type="predicted"/>
<dbReference type="KEGG" id="reu:Reut_B5747"/>
<gene>
    <name evidence="2" type="ordered locus">Reut_B5747</name>
</gene>
<evidence type="ECO:0000256" key="1">
    <source>
        <dbReference type="SAM" id="MobiDB-lite"/>
    </source>
</evidence>
<sequence length="107" mass="12295">MPAWQAMKEDIVPKESAETTYRFIHVTRLLRDRQVGRPSKGNTQRFGVMRLAASQWHQAITLLIDWDRAVNEGWPDLRSPSCTRTRAMRSIGRSHQASNRRLAGNGH</sequence>
<dbReference type="EMBL" id="CP000091">
    <property type="protein sequence ID" value="AAZ65090.1"/>
    <property type="molecule type" value="Genomic_DNA"/>
</dbReference>
<evidence type="ECO:0000313" key="2">
    <source>
        <dbReference type="EMBL" id="AAZ65090.1"/>
    </source>
</evidence>
<dbReference type="STRING" id="264198.Reut_B5747"/>
<organism evidence="2">
    <name type="scientific">Cupriavidus pinatubonensis (strain JMP 134 / LMG 1197)</name>
    <name type="common">Cupriavidus necator (strain JMP 134)</name>
    <dbReference type="NCBI Taxonomy" id="264198"/>
    <lineage>
        <taxon>Bacteria</taxon>
        <taxon>Pseudomonadati</taxon>
        <taxon>Pseudomonadota</taxon>
        <taxon>Betaproteobacteria</taxon>
        <taxon>Burkholderiales</taxon>
        <taxon>Burkholderiaceae</taxon>
        <taxon>Cupriavidus</taxon>
    </lineage>
</organism>
<protein>
    <submittedName>
        <fullName evidence="2">Uncharacterized protein</fullName>
    </submittedName>
</protein>